<dbReference type="EMBL" id="KQ415782">
    <property type="protein sequence ID" value="KOG00553.1"/>
    <property type="molecule type" value="Genomic_DNA"/>
</dbReference>
<organism evidence="1">
    <name type="scientific">Octopus bimaculoides</name>
    <name type="common">California two-spotted octopus</name>
    <dbReference type="NCBI Taxonomy" id="37653"/>
    <lineage>
        <taxon>Eukaryota</taxon>
        <taxon>Metazoa</taxon>
        <taxon>Spiralia</taxon>
        <taxon>Lophotrochozoa</taxon>
        <taxon>Mollusca</taxon>
        <taxon>Cephalopoda</taxon>
        <taxon>Coleoidea</taxon>
        <taxon>Octopodiformes</taxon>
        <taxon>Octopoda</taxon>
        <taxon>Incirrata</taxon>
        <taxon>Octopodidae</taxon>
        <taxon>Octopus</taxon>
    </lineage>
</organism>
<accession>A0A0L8IGH6</accession>
<gene>
    <name evidence="1" type="ORF">OCBIM_22000960mg</name>
</gene>
<proteinExistence type="predicted"/>
<dbReference type="AlphaFoldDB" id="A0A0L8IGH6"/>
<name>A0A0L8IGH6_OCTBM</name>
<sequence length="64" mass="7349">MGCLHFILQGIVASELPCASKSNTDFVFLSDRLSPPYKSSNMMQKNQRSNYLFKSFLYVCVYTQ</sequence>
<protein>
    <submittedName>
        <fullName evidence="1">Uncharacterized protein</fullName>
    </submittedName>
</protein>
<reference evidence="1" key="1">
    <citation type="submission" date="2015-07" db="EMBL/GenBank/DDBJ databases">
        <title>MeaNS - Measles Nucleotide Surveillance Program.</title>
        <authorList>
            <person name="Tran T."/>
            <person name="Druce J."/>
        </authorList>
    </citation>
    <scope>NUCLEOTIDE SEQUENCE</scope>
    <source>
        <strain evidence="1">UCB-OBI-ISO-001</strain>
        <tissue evidence="1">Gonad</tissue>
    </source>
</reference>
<evidence type="ECO:0000313" key="1">
    <source>
        <dbReference type="EMBL" id="KOG00553.1"/>
    </source>
</evidence>